<protein>
    <submittedName>
        <fullName evidence="2">Neurogenic locus Notch -like</fullName>
    </submittedName>
</protein>
<organism evidence="2 3">
    <name type="scientific">Paramuricea clavata</name>
    <name type="common">Red gorgonian</name>
    <name type="synonym">Violescent sea-whip</name>
    <dbReference type="NCBI Taxonomy" id="317549"/>
    <lineage>
        <taxon>Eukaryota</taxon>
        <taxon>Metazoa</taxon>
        <taxon>Cnidaria</taxon>
        <taxon>Anthozoa</taxon>
        <taxon>Octocorallia</taxon>
        <taxon>Malacalcyonacea</taxon>
        <taxon>Plexauridae</taxon>
        <taxon>Paramuricea</taxon>
    </lineage>
</organism>
<proteinExistence type="predicted"/>
<gene>
    <name evidence="2" type="ORF">PACLA_8A037276</name>
</gene>
<dbReference type="InterPro" id="IPR000742">
    <property type="entry name" value="EGF"/>
</dbReference>
<evidence type="ECO:0000313" key="2">
    <source>
        <dbReference type="EMBL" id="CAB4009653.1"/>
    </source>
</evidence>
<keyword evidence="3" id="KW-1185">Reference proteome</keyword>
<reference evidence="2" key="1">
    <citation type="submission" date="2020-04" db="EMBL/GenBank/DDBJ databases">
        <authorList>
            <person name="Alioto T."/>
            <person name="Alioto T."/>
            <person name="Gomez Garrido J."/>
        </authorList>
    </citation>
    <scope>NUCLEOTIDE SEQUENCE</scope>
    <source>
        <strain evidence="2">A484AB</strain>
    </source>
</reference>
<dbReference type="AlphaFoldDB" id="A0A7D9IHI8"/>
<dbReference type="OrthoDB" id="5986272at2759"/>
<name>A0A7D9IHI8_PARCT</name>
<comment type="caution">
    <text evidence="2">The sequence shown here is derived from an EMBL/GenBank/DDBJ whole genome shotgun (WGS) entry which is preliminary data.</text>
</comment>
<sequence>MAMTRFWCVILWISVISELLLCRNVCASLCHREERFRKLEGPFPSDTPIKVTTKSTLTFCSIECLEVPGCKSIAFLTTTGTDNCHLGPNEDGLATPTEAEVYKLRNFPKTIRGCASSPCKNGGTCEDLCEQAPYYLCRCPADKQGYDCKWDISLSNVDWKLAFDDAGTHTCTGNTFLAGFKRSDGDQLNNIEEAVCGALQFEYSESSITCTNADWWNTFAKHSWSLCPNGYLLRGFMRQSGSQDLGYIEEGVCCKPPGSPVNWANCYHEDISVSFDEPWATASCQQPLHFIQAIKTSEGERLINIEELYCCKMASMN</sequence>
<comment type="caution">
    <text evidence="1">Lacks conserved residue(s) required for the propagation of feature annotation.</text>
</comment>
<evidence type="ECO:0000256" key="1">
    <source>
        <dbReference type="PROSITE-ProRule" id="PRU00076"/>
    </source>
</evidence>
<dbReference type="InterPro" id="IPR003609">
    <property type="entry name" value="Pan_app"/>
</dbReference>
<accession>A0A7D9IHI8</accession>
<dbReference type="SUPFAM" id="SSF57196">
    <property type="entry name" value="EGF/Laminin"/>
    <property type="match status" value="1"/>
</dbReference>
<dbReference type="Gene3D" id="2.10.25.10">
    <property type="entry name" value="Laminin"/>
    <property type="match status" value="1"/>
</dbReference>
<keyword evidence="1" id="KW-0245">EGF-like domain</keyword>
<keyword evidence="1" id="KW-1015">Disulfide bond</keyword>
<evidence type="ECO:0000313" key="3">
    <source>
        <dbReference type="Proteomes" id="UP001152795"/>
    </source>
</evidence>
<dbReference type="EMBL" id="CACRXK020006526">
    <property type="protein sequence ID" value="CAB4009653.1"/>
    <property type="molecule type" value="Genomic_DNA"/>
</dbReference>
<dbReference type="PROSITE" id="PS50026">
    <property type="entry name" value="EGF_3"/>
    <property type="match status" value="1"/>
</dbReference>
<dbReference type="Proteomes" id="UP001152795">
    <property type="component" value="Unassembled WGS sequence"/>
</dbReference>
<dbReference type="PROSITE" id="PS00022">
    <property type="entry name" value="EGF_1"/>
    <property type="match status" value="1"/>
</dbReference>
<feature type="disulfide bond" evidence="1">
    <location>
        <begin position="139"/>
        <end position="148"/>
    </location>
</feature>
<dbReference type="PROSITE" id="PS50948">
    <property type="entry name" value="PAN"/>
    <property type="match status" value="1"/>
</dbReference>